<evidence type="ECO:0000313" key="3">
    <source>
        <dbReference type="Proteomes" id="UP001189429"/>
    </source>
</evidence>
<sequence length="177" mass="19622">GRRRPLRRRRQRGHRHHPGHRRLAHHPQGRRWAAVADDVAAPHAAVHHPGRRRAWHPHRLAAGGRPARGCPRCGGSWHSHGFAAARHGGPDAHLRARRLCGLRGGRPGQRRRRSRRRGRHAWHTARTAPRRAAAGAAGDSHRRGAGGQLRRAGRAAPGLRGVPWPGRAAANARHRLK</sequence>
<reference evidence="2" key="1">
    <citation type="submission" date="2023-10" db="EMBL/GenBank/DDBJ databases">
        <authorList>
            <person name="Chen Y."/>
            <person name="Shah S."/>
            <person name="Dougan E. K."/>
            <person name="Thang M."/>
            <person name="Chan C."/>
        </authorList>
    </citation>
    <scope>NUCLEOTIDE SEQUENCE [LARGE SCALE GENOMIC DNA]</scope>
</reference>
<feature type="region of interest" description="Disordered" evidence="1">
    <location>
        <begin position="104"/>
        <end position="177"/>
    </location>
</feature>
<gene>
    <name evidence="2" type="ORF">PCOR1329_LOCUS47253</name>
</gene>
<protein>
    <submittedName>
        <fullName evidence="2">Uncharacterized protein</fullName>
    </submittedName>
</protein>
<keyword evidence="3" id="KW-1185">Reference proteome</keyword>
<evidence type="ECO:0000313" key="2">
    <source>
        <dbReference type="EMBL" id="CAK0857042.1"/>
    </source>
</evidence>
<feature type="compositionally biased region" description="Basic residues" evidence="1">
    <location>
        <begin position="1"/>
        <end position="29"/>
    </location>
</feature>
<evidence type="ECO:0000256" key="1">
    <source>
        <dbReference type="SAM" id="MobiDB-lite"/>
    </source>
</evidence>
<dbReference type="EMBL" id="CAUYUJ010015692">
    <property type="protein sequence ID" value="CAK0857042.1"/>
    <property type="molecule type" value="Genomic_DNA"/>
</dbReference>
<feature type="non-terminal residue" evidence="2">
    <location>
        <position position="177"/>
    </location>
</feature>
<feature type="compositionally biased region" description="Basic residues" evidence="1">
    <location>
        <begin position="108"/>
        <end position="123"/>
    </location>
</feature>
<accession>A0ABN9UDX3</accession>
<feature type="region of interest" description="Disordered" evidence="1">
    <location>
        <begin position="1"/>
        <end position="30"/>
    </location>
</feature>
<name>A0ABN9UDX3_9DINO</name>
<feature type="compositionally biased region" description="Low complexity" evidence="1">
    <location>
        <begin position="124"/>
        <end position="138"/>
    </location>
</feature>
<feature type="non-terminal residue" evidence="2">
    <location>
        <position position="1"/>
    </location>
</feature>
<organism evidence="2 3">
    <name type="scientific">Prorocentrum cordatum</name>
    <dbReference type="NCBI Taxonomy" id="2364126"/>
    <lineage>
        <taxon>Eukaryota</taxon>
        <taxon>Sar</taxon>
        <taxon>Alveolata</taxon>
        <taxon>Dinophyceae</taxon>
        <taxon>Prorocentrales</taxon>
        <taxon>Prorocentraceae</taxon>
        <taxon>Prorocentrum</taxon>
    </lineage>
</organism>
<proteinExistence type="predicted"/>
<comment type="caution">
    <text evidence="2">The sequence shown here is derived from an EMBL/GenBank/DDBJ whole genome shotgun (WGS) entry which is preliminary data.</text>
</comment>
<feature type="compositionally biased region" description="Low complexity" evidence="1">
    <location>
        <begin position="148"/>
        <end position="161"/>
    </location>
</feature>
<dbReference type="Proteomes" id="UP001189429">
    <property type="component" value="Unassembled WGS sequence"/>
</dbReference>